<dbReference type="AlphaFoldDB" id="A0A0M2UWL4"/>
<dbReference type="EMBL" id="LAQJ01000229">
    <property type="protein sequence ID" value="KKO18899.1"/>
    <property type="molecule type" value="Genomic_DNA"/>
</dbReference>
<keyword evidence="2" id="KW-1185">Reference proteome</keyword>
<reference evidence="1 2" key="1">
    <citation type="journal article" date="2013" name="BMC Microbiol.">
        <title>Identification of the type II cytochrome c maturation pathway in anammox bacteria by comparative genomics.</title>
        <authorList>
            <person name="Ferousi C."/>
            <person name="Speth D.R."/>
            <person name="Reimann J."/>
            <person name="Op den Camp H.J."/>
            <person name="Allen J.W."/>
            <person name="Keltjens J.T."/>
            <person name="Jetten M.S."/>
        </authorList>
    </citation>
    <scope>NUCLEOTIDE SEQUENCE [LARGE SCALE GENOMIC DNA]</scope>
    <source>
        <strain evidence="1">RU1</strain>
    </source>
</reference>
<evidence type="ECO:0000313" key="1">
    <source>
        <dbReference type="EMBL" id="KKO18899.1"/>
    </source>
</evidence>
<accession>A0A0M2UWL4</accession>
<comment type="caution">
    <text evidence="1">The sequence shown here is derived from an EMBL/GenBank/DDBJ whole genome shotgun (WGS) entry which is preliminary data.</text>
</comment>
<dbReference type="Proteomes" id="UP000034954">
    <property type="component" value="Unassembled WGS sequence"/>
</dbReference>
<protein>
    <submittedName>
        <fullName evidence="1">Uncharacterized protein</fullName>
    </submittedName>
</protein>
<gene>
    <name evidence="1" type="ORF">BROFUL_02400</name>
</gene>
<organism evidence="1 2">
    <name type="scientific">Candidatus Brocadia fulgida</name>
    <dbReference type="NCBI Taxonomy" id="380242"/>
    <lineage>
        <taxon>Bacteria</taxon>
        <taxon>Pseudomonadati</taxon>
        <taxon>Planctomycetota</taxon>
        <taxon>Candidatus Brocadiia</taxon>
        <taxon>Candidatus Brocadiales</taxon>
        <taxon>Candidatus Brocadiaceae</taxon>
        <taxon>Candidatus Brocadia</taxon>
    </lineage>
</organism>
<proteinExistence type="predicted"/>
<feature type="non-terminal residue" evidence="1">
    <location>
        <position position="67"/>
    </location>
</feature>
<name>A0A0M2UWL4_9BACT</name>
<evidence type="ECO:0000313" key="2">
    <source>
        <dbReference type="Proteomes" id="UP000034954"/>
    </source>
</evidence>
<sequence>MGTPSSKTFASGKTATTRRLVSFLLQYECKAKEFQRCDCGATRFVALVRLRVHNVRGVKVPFRENAF</sequence>